<name>A0A5B6TD83_9BACT</name>
<keyword evidence="1" id="KW-0378">Hydrolase</keyword>
<dbReference type="InterPro" id="IPR010662">
    <property type="entry name" value="RBBP9/YdeN"/>
</dbReference>
<dbReference type="EMBL" id="VKKY01000002">
    <property type="protein sequence ID" value="KAA3438118.1"/>
    <property type="molecule type" value="Genomic_DNA"/>
</dbReference>
<dbReference type="Pfam" id="PF06821">
    <property type="entry name" value="Ser_hydrolase"/>
    <property type="match status" value="1"/>
</dbReference>
<dbReference type="SUPFAM" id="SSF53474">
    <property type="entry name" value="alpha/beta-Hydrolases"/>
    <property type="match status" value="1"/>
</dbReference>
<dbReference type="RefSeq" id="WP_149091178.1">
    <property type="nucleotide sequence ID" value="NZ_VKKY01000002.1"/>
</dbReference>
<evidence type="ECO:0000313" key="1">
    <source>
        <dbReference type="EMBL" id="KAA3438118.1"/>
    </source>
</evidence>
<dbReference type="GO" id="GO:0016787">
    <property type="term" value="F:hydrolase activity"/>
    <property type="evidence" value="ECO:0007669"/>
    <property type="project" value="UniProtKB-KW"/>
</dbReference>
<gene>
    <name evidence="1" type="ORF">FOA19_12680</name>
</gene>
<dbReference type="InterPro" id="IPR029058">
    <property type="entry name" value="AB_hydrolase_fold"/>
</dbReference>
<sequence>MTFNATILIVPGLGDSGEQHWQSLWEKQFAFSRVQQQDWETPDCADWVETLEAAVNQHDPENLILVAHSLACITIAFWADKYQKRIKGALLVAPSDTEAASFPEGTTGFTPLPLQKLPFPSVVVASDNDPYMKLGRAEYLAKQWGSSFLSIGAAGHINVAAGFGEWPQGLALLQQLDSSVEFKNLIL</sequence>
<comment type="caution">
    <text evidence="1">The sequence shown here is derived from an EMBL/GenBank/DDBJ whole genome shotgun (WGS) entry which is preliminary data.</text>
</comment>
<reference evidence="1 2" key="1">
    <citation type="submission" date="2019-07" db="EMBL/GenBank/DDBJ databases">
        <title>Rufibacter sp. nov., isolated from lake sediment.</title>
        <authorList>
            <person name="Qu J.-H."/>
        </authorList>
    </citation>
    <scope>NUCLEOTIDE SEQUENCE [LARGE SCALE GENOMIC DNA]</scope>
    <source>
        <strain evidence="1 2">NBS58-1</strain>
    </source>
</reference>
<dbReference type="Gene3D" id="3.40.50.1820">
    <property type="entry name" value="alpha/beta hydrolase"/>
    <property type="match status" value="1"/>
</dbReference>
<dbReference type="AlphaFoldDB" id="A0A5B6TD83"/>
<accession>A0A5B6TD83</accession>
<dbReference type="OrthoDB" id="9804993at2"/>
<evidence type="ECO:0000313" key="2">
    <source>
        <dbReference type="Proteomes" id="UP000324133"/>
    </source>
</evidence>
<proteinExistence type="predicted"/>
<protein>
    <submittedName>
        <fullName evidence="1">Alpha/beta hydrolase</fullName>
    </submittedName>
</protein>
<dbReference type="Proteomes" id="UP000324133">
    <property type="component" value="Unassembled WGS sequence"/>
</dbReference>
<organism evidence="1 2">
    <name type="scientific">Rufibacter hautae</name>
    <dbReference type="NCBI Taxonomy" id="2595005"/>
    <lineage>
        <taxon>Bacteria</taxon>
        <taxon>Pseudomonadati</taxon>
        <taxon>Bacteroidota</taxon>
        <taxon>Cytophagia</taxon>
        <taxon>Cytophagales</taxon>
        <taxon>Hymenobacteraceae</taxon>
        <taxon>Rufibacter</taxon>
    </lineage>
</organism>
<keyword evidence="2" id="KW-1185">Reference proteome</keyword>